<dbReference type="GO" id="GO:0031419">
    <property type="term" value="F:cobalamin binding"/>
    <property type="evidence" value="ECO:0007669"/>
    <property type="project" value="InterPro"/>
</dbReference>
<dbReference type="SUPFAM" id="SSF52242">
    <property type="entry name" value="Cobalamin (vitamin B12)-binding domain"/>
    <property type="match status" value="1"/>
</dbReference>
<evidence type="ECO:0000313" key="2">
    <source>
        <dbReference type="Proteomes" id="UP000019277"/>
    </source>
</evidence>
<dbReference type="Proteomes" id="UP000019277">
    <property type="component" value="Unassembled WGS sequence"/>
</dbReference>
<reference evidence="1 2" key="1">
    <citation type="journal article" date="2014" name="Genome Announc.">
        <title>Draft Genome Sequence of the Antitrypanosomally Active Sponge-Associated Bacterium Actinokineospora sp. Strain EG49.</title>
        <authorList>
            <person name="Harjes J."/>
            <person name="Ryu T."/>
            <person name="Abdelmohsen U.R."/>
            <person name="Moitinho-Silva L."/>
            <person name="Horn H."/>
            <person name="Ravasi T."/>
            <person name="Hentschel U."/>
        </authorList>
    </citation>
    <scope>NUCLEOTIDE SEQUENCE [LARGE SCALE GENOMIC DNA]</scope>
    <source>
        <strain evidence="1 2">EG49</strain>
    </source>
</reference>
<sequence length="103" mass="10794">MVNLGPCVPDALLVAETTALCPELVVLSSVNGHGFTDGLTAITALRPRAPRPRIVLGGKLGVDGRRHADRTDALLRAGFDAVFDDGDLTAFDAFLRLPQAVAS</sequence>
<dbReference type="AlphaFoldDB" id="W7ITN8"/>
<evidence type="ECO:0000313" key="1">
    <source>
        <dbReference type="EMBL" id="EWC64285.1"/>
    </source>
</evidence>
<dbReference type="eggNOG" id="COG2185">
    <property type="taxonomic scope" value="Bacteria"/>
</dbReference>
<dbReference type="PATRIC" id="fig|909613.9.peg.421"/>
<keyword evidence="2" id="KW-1185">Reference proteome</keyword>
<dbReference type="EMBL" id="AYXG01000016">
    <property type="protein sequence ID" value="EWC64285.1"/>
    <property type="molecule type" value="Genomic_DNA"/>
</dbReference>
<dbReference type="Gene3D" id="3.40.50.280">
    <property type="entry name" value="Cobalamin-binding domain"/>
    <property type="match status" value="1"/>
</dbReference>
<dbReference type="InterPro" id="IPR036724">
    <property type="entry name" value="Cobalamin-bd_sf"/>
</dbReference>
<protein>
    <submittedName>
        <fullName evidence="1">Glutamate mutase S-chain</fullName>
    </submittedName>
</protein>
<gene>
    <name evidence="1" type="ORF">UO65_0408</name>
</gene>
<proteinExistence type="predicted"/>
<name>W7ITN8_9PSEU</name>
<accession>W7ITN8</accession>
<organism evidence="1 2">
    <name type="scientific">Actinokineospora spheciospongiae</name>
    <dbReference type="NCBI Taxonomy" id="909613"/>
    <lineage>
        <taxon>Bacteria</taxon>
        <taxon>Bacillati</taxon>
        <taxon>Actinomycetota</taxon>
        <taxon>Actinomycetes</taxon>
        <taxon>Pseudonocardiales</taxon>
        <taxon>Pseudonocardiaceae</taxon>
        <taxon>Actinokineospora</taxon>
    </lineage>
</organism>
<comment type="caution">
    <text evidence="1">The sequence shown here is derived from an EMBL/GenBank/DDBJ whole genome shotgun (WGS) entry which is preliminary data.</text>
</comment>
<dbReference type="STRING" id="909613.UO65_0408"/>
<dbReference type="GO" id="GO:0046872">
    <property type="term" value="F:metal ion binding"/>
    <property type="evidence" value="ECO:0007669"/>
    <property type="project" value="InterPro"/>
</dbReference>